<keyword evidence="1" id="KW-0479">Metal-binding</keyword>
<dbReference type="PANTHER" id="PTHR23205">
    <property type="entry name" value="SPLICING FACTOR 3A SUBUNIT 2"/>
    <property type="match status" value="1"/>
</dbReference>
<name>A0ABQ7HWC7_9MICR</name>
<evidence type="ECO:0000256" key="4">
    <source>
        <dbReference type="ARBA" id="ARBA00023242"/>
    </source>
</evidence>
<dbReference type="PANTHER" id="PTHR23205:SF0">
    <property type="entry name" value="SPLICING FACTOR 3A SUBUNIT 2"/>
    <property type="match status" value="1"/>
</dbReference>
<dbReference type="SUPFAM" id="SSF57667">
    <property type="entry name" value="beta-beta-alpha zinc fingers"/>
    <property type="match status" value="1"/>
</dbReference>
<keyword evidence="2" id="KW-0863">Zinc-finger</keyword>
<evidence type="ECO:0000259" key="5">
    <source>
        <dbReference type="Pfam" id="PF16835"/>
    </source>
</evidence>
<dbReference type="Gene3D" id="2.60.40.2690">
    <property type="match status" value="1"/>
</dbReference>
<evidence type="ECO:0000256" key="2">
    <source>
        <dbReference type="ARBA" id="ARBA00022771"/>
    </source>
</evidence>
<reference evidence="6 7" key="1">
    <citation type="submission" date="2019-01" db="EMBL/GenBank/DDBJ databases">
        <title>Genomes sequencing and comparative genomics of infectious freshwater microsporidia, Cucumispora dikerogammari and Thelohania contejeani.</title>
        <authorList>
            <person name="Cormier A."/>
            <person name="Giraud I."/>
            <person name="Wattier R."/>
            <person name="Teixeira M."/>
            <person name="Grandjean F."/>
            <person name="Rigaud T."/>
            <person name="Cordaux R."/>
        </authorList>
    </citation>
    <scope>NUCLEOTIDE SEQUENCE [LARGE SCALE GENOMIC DNA]</scope>
    <source>
        <strain evidence="6">T1</strain>
        <tissue evidence="6">Spores</tissue>
    </source>
</reference>
<evidence type="ECO:0000313" key="7">
    <source>
        <dbReference type="Proteomes" id="UP001516464"/>
    </source>
</evidence>
<accession>A0ABQ7HWC7</accession>
<protein>
    <submittedName>
        <fullName evidence="6">Splicing factor 3A subunit 2</fullName>
    </submittedName>
</protein>
<sequence length="195" mass="22841">MDYTDRVNARAGVNIKTKEEETRHRKQRIKKLLTEITDISQDPNVRKNHLGKYECLLCYSIHNTESSYLIHSKGKKHTTNLNSKIDVIKSKSIGSTKLAIPKYVIRSVIDGKYKGWLIQLNYTKSAVPPFYKFISSLEQAIESFDAQAAYIVFICDGYENIGFKFPNFTIRKENFIEYFDIKKRKFFLQFFIDEN</sequence>
<dbReference type="InterPro" id="IPR031781">
    <property type="entry name" value="SF3A2_dom"/>
</dbReference>
<keyword evidence="4" id="KW-0539">Nucleus</keyword>
<dbReference type="Proteomes" id="UP001516464">
    <property type="component" value="Unassembled WGS sequence"/>
</dbReference>
<dbReference type="InterPro" id="IPR052092">
    <property type="entry name" value="SF3A2"/>
</dbReference>
<dbReference type="Pfam" id="PF16835">
    <property type="entry name" value="SF3A2"/>
    <property type="match status" value="1"/>
</dbReference>
<evidence type="ECO:0000256" key="1">
    <source>
        <dbReference type="ARBA" id="ARBA00022723"/>
    </source>
</evidence>
<keyword evidence="7" id="KW-1185">Reference proteome</keyword>
<dbReference type="InterPro" id="IPR036236">
    <property type="entry name" value="Znf_C2H2_sf"/>
</dbReference>
<feature type="domain" description="SF3A2" evidence="5">
    <location>
        <begin position="100"/>
        <end position="186"/>
    </location>
</feature>
<organism evidence="6 7">
    <name type="scientific">Astathelohania contejeani</name>
    <dbReference type="NCBI Taxonomy" id="164912"/>
    <lineage>
        <taxon>Eukaryota</taxon>
        <taxon>Fungi</taxon>
        <taxon>Fungi incertae sedis</taxon>
        <taxon>Microsporidia</taxon>
        <taxon>Astathelohaniidae</taxon>
        <taxon>Astathelohania</taxon>
    </lineage>
</organism>
<comment type="caution">
    <text evidence="6">The sequence shown here is derived from an EMBL/GenBank/DDBJ whole genome shotgun (WGS) entry which is preliminary data.</text>
</comment>
<gene>
    <name evidence="6" type="primary">Sf3a2</name>
    <name evidence="6" type="ORF">TCON_2315</name>
</gene>
<keyword evidence="3" id="KW-0862">Zinc</keyword>
<evidence type="ECO:0000256" key="3">
    <source>
        <dbReference type="ARBA" id="ARBA00022833"/>
    </source>
</evidence>
<proteinExistence type="predicted"/>
<dbReference type="EMBL" id="SBIQ01000255">
    <property type="protein sequence ID" value="KAF7682458.1"/>
    <property type="molecule type" value="Genomic_DNA"/>
</dbReference>
<evidence type="ECO:0000313" key="6">
    <source>
        <dbReference type="EMBL" id="KAF7682458.1"/>
    </source>
</evidence>